<name>A0A0U1MCC3_TALIS</name>
<dbReference type="AlphaFoldDB" id="A0A0U1MCC3"/>
<dbReference type="PANTHER" id="PTHR16861:SF4">
    <property type="entry name" value="SH3 DOMAIN PROTEIN (AFU_ORTHOLOGUE AFUA_1G13610)"/>
    <property type="match status" value="1"/>
</dbReference>
<feature type="transmembrane region" description="Helical" evidence="2">
    <location>
        <begin position="184"/>
        <end position="206"/>
    </location>
</feature>
<dbReference type="OMA" id="FENCEAG"/>
<dbReference type="STRING" id="28573.A0A0U1MCC3"/>
<evidence type="ECO:0008006" key="5">
    <source>
        <dbReference type="Google" id="ProtNLM"/>
    </source>
</evidence>
<dbReference type="OrthoDB" id="4226424at2759"/>
<gene>
    <name evidence="3" type="ORF">PISL3812_09703</name>
</gene>
<dbReference type="EMBL" id="CVMT01000013">
    <property type="protein sequence ID" value="CRG92640.1"/>
    <property type="molecule type" value="Genomic_DNA"/>
</dbReference>
<accession>A0A0U1MCC3</accession>
<evidence type="ECO:0000256" key="1">
    <source>
        <dbReference type="SAM" id="MobiDB-lite"/>
    </source>
</evidence>
<dbReference type="Proteomes" id="UP000054383">
    <property type="component" value="Unassembled WGS sequence"/>
</dbReference>
<feature type="compositionally biased region" description="Low complexity" evidence="1">
    <location>
        <begin position="160"/>
        <end position="177"/>
    </location>
</feature>
<evidence type="ECO:0000313" key="3">
    <source>
        <dbReference type="EMBL" id="CRG92640.1"/>
    </source>
</evidence>
<feature type="compositionally biased region" description="Low complexity" evidence="1">
    <location>
        <begin position="141"/>
        <end position="152"/>
    </location>
</feature>
<keyword evidence="4" id="KW-1185">Reference proteome</keyword>
<organism evidence="3 4">
    <name type="scientific">Talaromyces islandicus</name>
    <name type="common">Penicillium islandicum</name>
    <dbReference type="NCBI Taxonomy" id="28573"/>
    <lineage>
        <taxon>Eukaryota</taxon>
        <taxon>Fungi</taxon>
        <taxon>Dikarya</taxon>
        <taxon>Ascomycota</taxon>
        <taxon>Pezizomycotina</taxon>
        <taxon>Eurotiomycetes</taxon>
        <taxon>Eurotiomycetidae</taxon>
        <taxon>Eurotiales</taxon>
        <taxon>Trichocomaceae</taxon>
        <taxon>Talaromyces</taxon>
        <taxon>Talaromyces sect. Islandici</taxon>
    </lineage>
</organism>
<keyword evidence="2" id="KW-0472">Membrane</keyword>
<sequence length="261" mass="27744">MTTSFENCEAGTFYGWDSDSNNEFHPGDTVLLQWGTLDNESTPLNLSLSRLGGTLVGDILEGAVFSTGGSIYRTTNFSSSNCTLDQYNWTIPLSFNTTDPTYQLGLFNASTLRGTDGNNLWGFLGWSAIFHVEPIATTTTTAGKTTATATKTNVDNNPATMTTSSTSTSQTPSSSAGLSGGAKAGIGVGVTFGALALVGLLIFIFFRRKKASGYTNPETQILPVEMGATTEYRATRQVSEVHEMDGVGATERRELDGGNIH</sequence>
<keyword evidence="2" id="KW-0812">Transmembrane</keyword>
<keyword evidence="2" id="KW-1133">Transmembrane helix</keyword>
<evidence type="ECO:0000256" key="2">
    <source>
        <dbReference type="SAM" id="Phobius"/>
    </source>
</evidence>
<protein>
    <recommendedName>
        <fullName evidence="5">Peptidase A1 domain-containing protein</fullName>
    </recommendedName>
</protein>
<reference evidence="3 4" key="1">
    <citation type="submission" date="2015-04" db="EMBL/GenBank/DDBJ databases">
        <authorList>
            <person name="Syromyatnikov M.Y."/>
            <person name="Popov V.N."/>
        </authorList>
    </citation>
    <scope>NUCLEOTIDE SEQUENCE [LARGE SCALE GENOMIC DNA]</scope>
    <source>
        <strain evidence="3">WF-38-12</strain>
    </source>
</reference>
<feature type="region of interest" description="Disordered" evidence="1">
    <location>
        <begin position="141"/>
        <end position="178"/>
    </location>
</feature>
<proteinExistence type="predicted"/>
<dbReference type="PANTHER" id="PTHR16861">
    <property type="entry name" value="GLYCOPROTEIN 38"/>
    <property type="match status" value="1"/>
</dbReference>
<evidence type="ECO:0000313" key="4">
    <source>
        <dbReference type="Proteomes" id="UP000054383"/>
    </source>
</evidence>